<dbReference type="SMART" id="SM00382">
    <property type="entry name" value="AAA"/>
    <property type="match status" value="1"/>
</dbReference>
<dbReference type="GO" id="GO:0006281">
    <property type="term" value="P:DNA repair"/>
    <property type="evidence" value="ECO:0007669"/>
    <property type="project" value="TreeGrafter"/>
</dbReference>
<dbReference type="CDD" id="cd00009">
    <property type="entry name" value="AAA"/>
    <property type="match status" value="1"/>
</dbReference>
<dbReference type="GO" id="GO:0016887">
    <property type="term" value="F:ATP hydrolysis activity"/>
    <property type="evidence" value="ECO:0007669"/>
    <property type="project" value="InterPro"/>
</dbReference>
<dbReference type="FunFam" id="1.10.8.60:FF:000012">
    <property type="entry name" value="Replication factor C subunit 4"/>
    <property type="match status" value="1"/>
</dbReference>
<dbReference type="Gene3D" id="1.10.8.60">
    <property type="match status" value="1"/>
</dbReference>
<keyword evidence="3" id="KW-0547">Nucleotide-binding</keyword>
<organism evidence="7 8">
    <name type="scientific">Strigomonas culicis</name>
    <dbReference type="NCBI Taxonomy" id="28005"/>
    <lineage>
        <taxon>Eukaryota</taxon>
        <taxon>Discoba</taxon>
        <taxon>Euglenozoa</taxon>
        <taxon>Kinetoplastea</taxon>
        <taxon>Metakinetoplastina</taxon>
        <taxon>Trypanosomatida</taxon>
        <taxon>Trypanosomatidae</taxon>
        <taxon>Strigomonadinae</taxon>
        <taxon>Strigomonas</taxon>
    </lineage>
</organism>
<dbReference type="CDD" id="cd18140">
    <property type="entry name" value="HLD_clamp_RFC"/>
    <property type="match status" value="1"/>
</dbReference>
<dbReference type="Gene3D" id="3.40.50.300">
    <property type="entry name" value="P-loop containing nucleotide triphosphate hydrolases"/>
    <property type="match status" value="1"/>
</dbReference>
<dbReference type="Gene3D" id="1.20.272.10">
    <property type="match status" value="1"/>
</dbReference>
<reference evidence="7 8" key="1">
    <citation type="journal article" date="2013" name="PLoS ONE">
        <title>Predicting the Proteins of Angomonas deanei, Strigomonas culicis and Their Respective Endosymbionts Reveals New Aspects of the Trypanosomatidae Family.</title>
        <authorList>
            <person name="Motta M.C."/>
            <person name="Martins A.C."/>
            <person name="de Souza S.S."/>
            <person name="Catta-Preta C.M."/>
            <person name="Silva R."/>
            <person name="Klein C.C."/>
            <person name="de Almeida L.G."/>
            <person name="de Lima Cunha O."/>
            <person name="Ciapina L.P."/>
            <person name="Brocchi M."/>
            <person name="Colabardini A.C."/>
            <person name="de Araujo Lima B."/>
            <person name="Machado C.R."/>
            <person name="de Almeida Soares C.M."/>
            <person name="Probst C.M."/>
            <person name="de Menezes C.B."/>
            <person name="Thompson C.E."/>
            <person name="Bartholomeu D.C."/>
            <person name="Gradia D.F."/>
            <person name="Pavoni D.P."/>
            <person name="Grisard E.C."/>
            <person name="Fantinatti-Garboggini F."/>
            <person name="Marchini F.K."/>
            <person name="Rodrigues-Luiz G.F."/>
            <person name="Wagner G."/>
            <person name="Goldman G.H."/>
            <person name="Fietto J.L."/>
            <person name="Elias M.C."/>
            <person name="Goldman M.H."/>
            <person name="Sagot M.F."/>
            <person name="Pereira M."/>
            <person name="Stoco P.H."/>
            <person name="de Mendonca-Neto R.P."/>
            <person name="Teixeira S.M."/>
            <person name="Maciel T.E."/>
            <person name="de Oliveira Mendes T.A."/>
            <person name="Urmenyi T.P."/>
            <person name="de Souza W."/>
            <person name="Schenkman S."/>
            <person name="de Vasconcelos A.T."/>
        </authorList>
    </citation>
    <scope>NUCLEOTIDE SEQUENCE [LARGE SCALE GENOMIC DNA]</scope>
</reference>
<comment type="caution">
    <text evidence="7">The sequence shown here is derived from an EMBL/GenBank/DDBJ whole genome shotgun (WGS) entry which is preliminary data.</text>
</comment>
<dbReference type="InterPro" id="IPR050238">
    <property type="entry name" value="DNA_Rep/Repair_Clamp_Loader"/>
</dbReference>
<evidence type="ECO:0000256" key="3">
    <source>
        <dbReference type="ARBA" id="ARBA00022741"/>
    </source>
</evidence>
<dbReference type="GO" id="GO:0003677">
    <property type="term" value="F:DNA binding"/>
    <property type="evidence" value="ECO:0007669"/>
    <property type="project" value="InterPro"/>
</dbReference>
<gene>
    <name evidence="7" type="ORF">STCU_00023</name>
    <name evidence="6" type="ORF">STCU_08154</name>
</gene>
<dbReference type="InterPro" id="IPR013748">
    <property type="entry name" value="Rep_factorC_C"/>
</dbReference>
<dbReference type="GO" id="GO:0005634">
    <property type="term" value="C:nucleus"/>
    <property type="evidence" value="ECO:0007669"/>
    <property type="project" value="TreeGrafter"/>
</dbReference>
<keyword evidence="8" id="KW-1185">Reference proteome</keyword>
<evidence type="ECO:0000256" key="4">
    <source>
        <dbReference type="ARBA" id="ARBA00022840"/>
    </source>
</evidence>
<dbReference type="InterPro" id="IPR027417">
    <property type="entry name" value="P-loop_NTPase"/>
</dbReference>
<dbReference type="Proteomes" id="UP000015354">
    <property type="component" value="Unassembled WGS sequence"/>
</dbReference>
<evidence type="ECO:0000256" key="1">
    <source>
        <dbReference type="ARBA" id="ARBA00005378"/>
    </source>
</evidence>
<keyword evidence="4" id="KW-0067">ATP-binding</keyword>
<keyword evidence="2" id="KW-0235">DNA replication</keyword>
<dbReference type="AlphaFoldDB" id="S9V889"/>
<evidence type="ECO:0000313" key="6">
    <source>
        <dbReference type="EMBL" id="EPY22734.1"/>
    </source>
</evidence>
<dbReference type="GO" id="GO:0005524">
    <property type="term" value="F:ATP binding"/>
    <property type="evidence" value="ECO:0007669"/>
    <property type="project" value="UniProtKB-KW"/>
</dbReference>
<dbReference type="GO" id="GO:0006261">
    <property type="term" value="P:DNA-templated DNA replication"/>
    <property type="evidence" value="ECO:0007669"/>
    <property type="project" value="TreeGrafter"/>
</dbReference>
<protein>
    <submittedName>
        <fullName evidence="7">Replication factor C subunit 2/4</fullName>
    </submittedName>
</protein>
<dbReference type="GO" id="GO:0003689">
    <property type="term" value="F:DNA clamp loader activity"/>
    <property type="evidence" value="ECO:0007669"/>
    <property type="project" value="TreeGrafter"/>
</dbReference>
<evidence type="ECO:0000259" key="5">
    <source>
        <dbReference type="SMART" id="SM00382"/>
    </source>
</evidence>
<name>S9V889_9TRYP</name>
<evidence type="ECO:0000256" key="2">
    <source>
        <dbReference type="ARBA" id="ARBA00022705"/>
    </source>
</evidence>
<dbReference type="Pfam" id="PF00004">
    <property type="entry name" value="AAA"/>
    <property type="match status" value="1"/>
</dbReference>
<dbReference type="OrthoDB" id="4199794at2759"/>
<comment type="similarity">
    <text evidence="1">Belongs to the activator 1 small subunits family.</text>
</comment>
<proteinExistence type="inferred from homology"/>
<reference evidence="7" key="2">
    <citation type="submission" date="2013-03" db="EMBL/GenBank/DDBJ databases">
        <authorList>
            <person name="Motta M.C.M."/>
            <person name="Martins A.C.A."/>
            <person name="Preta C.M.C.C."/>
            <person name="Silva R."/>
            <person name="de Souza S.S."/>
            <person name="Klein C.C."/>
            <person name="de Almeida L.G.P."/>
            <person name="Cunha O.L."/>
            <person name="Colabardini A.C."/>
            <person name="Lima B.A."/>
            <person name="Machado C.R."/>
            <person name="Soares C.M.A."/>
            <person name="de Menezes C.B.A."/>
            <person name="Bartolomeu D.C."/>
            <person name="Grisard E.C."/>
            <person name="Fantinatti-Garboggini F."/>
            <person name="Rodrigues-Luiz G.F."/>
            <person name="Wagner G."/>
            <person name="Goldman G.H."/>
            <person name="Fietto J.L.R."/>
            <person name="Ciapina L.P."/>
            <person name="Brocchi M."/>
            <person name="Elias M.C."/>
            <person name="Goldman M.H.S."/>
            <person name="Sagot M.-F."/>
            <person name="Pereira M."/>
            <person name="Stoco P.H."/>
            <person name="Teixeira S.M.R."/>
            <person name="de Mendonca-Neto R.P."/>
            <person name="Maciel T.E.F."/>
            <person name="Mendes T.A.O."/>
            <person name="Urmenyi T.P."/>
            <person name="Teixeira M.M.G."/>
            <person name="de Camargo E.F.P."/>
            <person name="de Sousa W."/>
            <person name="Schenkman S."/>
            <person name="de Vasconcelos A.T.R."/>
        </authorList>
    </citation>
    <scope>NUCLEOTIDE SEQUENCE</scope>
</reference>
<dbReference type="PANTHER" id="PTHR11669">
    <property type="entry name" value="REPLICATION FACTOR C / DNA POLYMERASE III GAMMA-TAU SUBUNIT"/>
    <property type="match status" value="1"/>
</dbReference>
<evidence type="ECO:0000313" key="7">
    <source>
        <dbReference type="EMBL" id="EPY37274.1"/>
    </source>
</evidence>
<sequence length="352" mass="38113">MAAAVPWVEKYRPTTLAELVGNSDAVGKLMLLAAEGNLPNLLLAGPPGTGKTTSMLCLANDLLCGGGSGREALREAVLELNASDDRGLDVVREKIKLFAQTKKTFAPAAADGGAAAPRRLHKIVILDEADSMTPAAQQALRRTMELHSHSTRFAFACNASNKIIEPIQSRCAIIRYKKLSNTDVITKVLSIMKAEGILDEADPSKNAYTEDGLEAILYLAEGDLRHAINTLQATYVGYRFVSADNVFKVCDQPHPVLIENILVSAIQRRNITEAHAEMSRLLHRGYAPADLLATFFRVAQHNVKLYRTELQQVEVLKAIGETTMRMAEGVSSALQLAGMLARIIEVADPAAA</sequence>
<dbReference type="InterPro" id="IPR047854">
    <property type="entry name" value="RFC_lid"/>
</dbReference>
<dbReference type="SUPFAM" id="SSF52540">
    <property type="entry name" value="P-loop containing nucleoside triphosphate hydrolases"/>
    <property type="match status" value="1"/>
</dbReference>
<dbReference type="InterPro" id="IPR003959">
    <property type="entry name" value="ATPase_AAA_core"/>
</dbReference>
<dbReference type="InterPro" id="IPR003593">
    <property type="entry name" value="AAA+_ATPase"/>
</dbReference>
<dbReference type="EMBL" id="ATMH01000023">
    <property type="protein sequence ID" value="EPY37274.1"/>
    <property type="molecule type" value="Genomic_DNA"/>
</dbReference>
<evidence type="ECO:0000313" key="8">
    <source>
        <dbReference type="Proteomes" id="UP000015354"/>
    </source>
</evidence>
<dbReference type="PANTHER" id="PTHR11669:SF5">
    <property type="entry name" value="REPLICATION FACTOR C SUBUNIT 2"/>
    <property type="match status" value="1"/>
</dbReference>
<accession>S9V889</accession>
<dbReference type="Pfam" id="PF08542">
    <property type="entry name" value="Rep_fac_C"/>
    <property type="match status" value="1"/>
</dbReference>
<dbReference type="InterPro" id="IPR008921">
    <property type="entry name" value="DNA_pol3_clamp-load_cplx_C"/>
</dbReference>
<feature type="domain" description="AAA+ ATPase" evidence="5">
    <location>
        <begin position="37"/>
        <end position="180"/>
    </location>
</feature>
<dbReference type="EMBL" id="ATMH01008154">
    <property type="protein sequence ID" value="EPY22734.1"/>
    <property type="molecule type" value="Genomic_DNA"/>
</dbReference>
<dbReference type="GO" id="GO:0005663">
    <property type="term" value="C:DNA replication factor C complex"/>
    <property type="evidence" value="ECO:0007669"/>
    <property type="project" value="TreeGrafter"/>
</dbReference>
<dbReference type="SUPFAM" id="SSF48019">
    <property type="entry name" value="post-AAA+ oligomerization domain-like"/>
    <property type="match status" value="1"/>
</dbReference>